<dbReference type="AlphaFoldDB" id="T1J6S2"/>
<accession>T1J6S2</accession>
<dbReference type="Proteomes" id="UP000014500">
    <property type="component" value="Unassembled WGS sequence"/>
</dbReference>
<name>T1J6S2_STRMM</name>
<keyword evidence="3" id="KW-1185">Reference proteome</keyword>
<keyword evidence="1" id="KW-0812">Transmembrane</keyword>
<dbReference type="PhylomeDB" id="T1J6S2"/>
<keyword evidence="1" id="KW-1133">Transmembrane helix</keyword>
<organism evidence="2 3">
    <name type="scientific">Strigamia maritima</name>
    <name type="common">European centipede</name>
    <name type="synonym">Geophilus maritimus</name>
    <dbReference type="NCBI Taxonomy" id="126957"/>
    <lineage>
        <taxon>Eukaryota</taxon>
        <taxon>Metazoa</taxon>
        <taxon>Ecdysozoa</taxon>
        <taxon>Arthropoda</taxon>
        <taxon>Myriapoda</taxon>
        <taxon>Chilopoda</taxon>
        <taxon>Pleurostigmophora</taxon>
        <taxon>Geophilomorpha</taxon>
        <taxon>Linotaeniidae</taxon>
        <taxon>Strigamia</taxon>
    </lineage>
</organism>
<dbReference type="EMBL" id="JH431885">
    <property type="status" value="NOT_ANNOTATED_CDS"/>
    <property type="molecule type" value="Genomic_DNA"/>
</dbReference>
<evidence type="ECO:0000256" key="1">
    <source>
        <dbReference type="SAM" id="Phobius"/>
    </source>
</evidence>
<dbReference type="EnsemblMetazoa" id="SMAR009347-RA">
    <property type="protein sequence ID" value="SMAR009347-PA"/>
    <property type="gene ID" value="SMAR009347"/>
</dbReference>
<proteinExistence type="predicted"/>
<reference evidence="3" key="1">
    <citation type="submission" date="2011-05" db="EMBL/GenBank/DDBJ databases">
        <authorList>
            <person name="Richards S.R."/>
            <person name="Qu J."/>
            <person name="Jiang H."/>
            <person name="Jhangiani S.N."/>
            <person name="Agravi P."/>
            <person name="Goodspeed R."/>
            <person name="Gross S."/>
            <person name="Mandapat C."/>
            <person name="Jackson L."/>
            <person name="Mathew T."/>
            <person name="Pu L."/>
            <person name="Thornton R."/>
            <person name="Saada N."/>
            <person name="Wilczek-Boney K.B."/>
            <person name="Lee S."/>
            <person name="Kovar C."/>
            <person name="Wu Y."/>
            <person name="Scherer S.E."/>
            <person name="Worley K.C."/>
            <person name="Muzny D.M."/>
            <person name="Gibbs R."/>
        </authorList>
    </citation>
    <scope>NUCLEOTIDE SEQUENCE</scope>
    <source>
        <strain evidence="3">Brora</strain>
    </source>
</reference>
<protein>
    <submittedName>
        <fullName evidence="2">Uncharacterized protein</fullName>
    </submittedName>
</protein>
<feature type="transmembrane region" description="Helical" evidence="1">
    <location>
        <begin position="51"/>
        <end position="72"/>
    </location>
</feature>
<evidence type="ECO:0000313" key="2">
    <source>
        <dbReference type="EnsemblMetazoa" id="SMAR009347-PA"/>
    </source>
</evidence>
<reference evidence="2" key="2">
    <citation type="submission" date="2015-02" db="UniProtKB">
        <authorList>
            <consortium name="EnsemblMetazoa"/>
        </authorList>
    </citation>
    <scope>IDENTIFICATION</scope>
</reference>
<sequence>MGNKFNHPPLGRIQQLRKRKIQHFTSNVIAEQSEIPAFIKSLKNISKKQKMLSLLFFTLLIINLAVCGYQTADRILHYMDAPTTVDAYLIETTYGSFPYVYIFPATTQEFQDYHAKMKVKTDIPIFHSLGHLDKNSSYSITDIIKYMSIPSYITDAYFAVRKSRINLTVQNYEALIQPITQVSSRLQLPFGDNNYKMVIKLKFPYRCRWFYVLIDPSPINYQIYYNEQKFIYIYVQRIKTRDKYTIVQGSLNRASSYLQKYHFINTKKTPCDNNLHDCLRPCLL</sequence>
<keyword evidence="1" id="KW-0472">Membrane</keyword>
<dbReference type="HOGENOM" id="CLU_981149_0_0_1"/>
<evidence type="ECO:0000313" key="3">
    <source>
        <dbReference type="Proteomes" id="UP000014500"/>
    </source>
</evidence>